<protein>
    <submittedName>
        <fullName evidence="7">ABC transporter ATP-binding protein</fullName>
    </submittedName>
</protein>
<dbReference type="PANTHER" id="PTHR42711">
    <property type="entry name" value="ABC TRANSPORTER ATP-BINDING PROTEIN"/>
    <property type="match status" value="1"/>
</dbReference>
<dbReference type="AlphaFoldDB" id="A0A918STB2"/>
<evidence type="ECO:0000259" key="6">
    <source>
        <dbReference type="PROSITE" id="PS50893"/>
    </source>
</evidence>
<evidence type="ECO:0000256" key="2">
    <source>
        <dbReference type="ARBA" id="ARBA00022448"/>
    </source>
</evidence>
<sequence>MTTPTPLPASGDGSFITLDGLEKVFTVRRRTGPFRREKKEVRAVDGISFTVARGEMVGYIGPNGAGKSTTIKMLTGILTPSGGRLRVAGIDPARERTRLARRIGVVFGQRTTLWWDLPLRDSYRLAHRMYRIPDDRYRENLARCVDLLDLGDLLDVPVRQLSLGQRMRGDIAAALLHDPEVLYLDEPTIGLDVVSKARVRGFLRELNTTRGTTVLLTTHDLTDIEQLCSRVMVIDHGRLMYDGDLTGLHEAGGGERTLVVDLARELPPIDDVPGARFVRADGPRQHLAFPAAASAAPLVAAVAAAYPLVDLSVREPDIESVIAKMYGGTHEERRESLR</sequence>
<dbReference type="Proteomes" id="UP000644020">
    <property type="component" value="Unassembled WGS sequence"/>
</dbReference>
<dbReference type="GO" id="GO:0016887">
    <property type="term" value="F:ATP hydrolysis activity"/>
    <property type="evidence" value="ECO:0007669"/>
    <property type="project" value="InterPro"/>
</dbReference>
<feature type="domain" description="ABC transporter" evidence="6">
    <location>
        <begin position="16"/>
        <end position="261"/>
    </location>
</feature>
<evidence type="ECO:0000256" key="4">
    <source>
        <dbReference type="ARBA" id="ARBA00022840"/>
    </source>
</evidence>
<reference evidence="7" key="2">
    <citation type="submission" date="2020-09" db="EMBL/GenBank/DDBJ databases">
        <authorList>
            <person name="Sun Q."/>
            <person name="Ohkuma M."/>
        </authorList>
    </citation>
    <scope>NUCLEOTIDE SEQUENCE</scope>
    <source>
        <strain evidence="7">JCM 4518</strain>
    </source>
</reference>
<organism evidence="7 8">
    <name type="scientific">Streptomyces termitum</name>
    <dbReference type="NCBI Taxonomy" id="67368"/>
    <lineage>
        <taxon>Bacteria</taxon>
        <taxon>Bacillati</taxon>
        <taxon>Actinomycetota</taxon>
        <taxon>Actinomycetes</taxon>
        <taxon>Kitasatosporales</taxon>
        <taxon>Streptomycetaceae</taxon>
        <taxon>Streptomyces</taxon>
    </lineage>
</organism>
<evidence type="ECO:0000313" key="7">
    <source>
        <dbReference type="EMBL" id="GHA70670.1"/>
    </source>
</evidence>
<dbReference type="InterPro" id="IPR003439">
    <property type="entry name" value="ABC_transporter-like_ATP-bd"/>
</dbReference>
<comment type="subcellular location">
    <subcellularLocation>
        <location evidence="1">Cell membrane</location>
        <topology evidence="1">Peripheral membrane protein</topology>
    </subcellularLocation>
</comment>
<keyword evidence="5" id="KW-0046">Antibiotic resistance</keyword>
<reference evidence="7" key="1">
    <citation type="journal article" date="2014" name="Int. J. Syst. Evol. Microbiol.">
        <title>Complete genome sequence of Corynebacterium casei LMG S-19264T (=DSM 44701T), isolated from a smear-ripened cheese.</title>
        <authorList>
            <consortium name="US DOE Joint Genome Institute (JGI-PGF)"/>
            <person name="Walter F."/>
            <person name="Albersmeier A."/>
            <person name="Kalinowski J."/>
            <person name="Ruckert C."/>
        </authorList>
    </citation>
    <scope>NUCLEOTIDE SEQUENCE</scope>
    <source>
        <strain evidence="7">JCM 4518</strain>
    </source>
</reference>
<dbReference type="InterPro" id="IPR003593">
    <property type="entry name" value="AAA+_ATPase"/>
</dbReference>
<evidence type="ECO:0000256" key="1">
    <source>
        <dbReference type="ARBA" id="ARBA00004202"/>
    </source>
</evidence>
<dbReference type="PROSITE" id="PS50893">
    <property type="entry name" value="ABC_TRANSPORTER_2"/>
    <property type="match status" value="1"/>
</dbReference>
<dbReference type="SUPFAM" id="SSF52540">
    <property type="entry name" value="P-loop containing nucleoside triphosphate hydrolases"/>
    <property type="match status" value="1"/>
</dbReference>
<dbReference type="GO" id="GO:0005886">
    <property type="term" value="C:plasma membrane"/>
    <property type="evidence" value="ECO:0007669"/>
    <property type="project" value="UniProtKB-SubCell"/>
</dbReference>
<evidence type="ECO:0000313" key="8">
    <source>
        <dbReference type="Proteomes" id="UP000644020"/>
    </source>
</evidence>
<dbReference type="Pfam" id="PF00005">
    <property type="entry name" value="ABC_tran"/>
    <property type="match status" value="1"/>
</dbReference>
<evidence type="ECO:0000256" key="5">
    <source>
        <dbReference type="ARBA" id="ARBA00023251"/>
    </source>
</evidence>
<keyword evidence="2" id="KW-0813">Transport</keyword>
<dbReference type="GO" id="GO:0005524">
    <property type="term" value="F:ATP binding"/>
    <property type="evidence" value="ECO:0007669"/>
    <property type="project" value="UniProtKB-KW"/>
</dbReference>
<evidence type="ECO:0000256" key="3">
    <source>
        <dbReference type="ARBA" id="ARBA00022741"/>
    </source>
</evidence>
<dbReference type="GO" id="GO:0046677">
    <property type="term" value="P:response to antibiotic"/>
    <property type="evidence" value="ECO:0007669"/>
    <property type="project" value="UniProtKB-KW"/>
</dbReference>
<proteinExistence type="predicted"/>
<keyword evidence="8" id="KW-1185">Reference proteome</keyword>
<dbReference type="RefSeq" id="WP_189975395.1">
    <property type="nucleotide sequence ID" value="NZ_BMUL01000002.1"/>
</dbReference>
<comment type="caution">
    <text evidence="7">The sequence shown here is derived from an EMBL/GenBank/DDBJ whole genome shotgun (WGS) entry which is preliminary data.</text>
</comment>
<dbReference type="InterPro" id="IPR050763">
    <property type="entry name" value="ABC_transporter_ATP-binding"/>
</dbReference>
<keyword evidence="4 7" id="KW-0067">ATP-binding</keyword>
<dbReference type="EMBL" id="BMUL01000002">
    <property type="protein sequence ID" value="GHA70670.1"/>
    <property type="molecule type" value="Genomic_DNA"/>
</dbReference>
<gene>
    <name evidence="7" type="ORF">GCM10010305_11390</name>
</gene>
<dbReference type="PANTHER" id="PTHR42711:SF1">
    <property type="entry name" value="ABC-TRANSPORT PROTEIN, ATP-BINDING COMPONENT"/>
    <property type="match status" value="1"/>
</dbReference>
<keyword evidence="3" id="KW-0547">Nucleotide-binding</keyword>
<dbReference type="Gene3D" id="3.40.50.300">
    <property type="entry name" value="P-loop containing nucleotide triphosphate hydrolases"/>
    <property type="match status" value="1"/>
</dbReference>
<dbReference type="InterPro" id="IPR027417">
    <property type="entry name" value="P-loop_NTPase"/>
</dbReference>
<name>A0A918STB2_9ACTN</name>
<dbReference type="SMART" id="SM00382">
    <property type="entry name" value="AAA"/>
    <property type="match status" value="1"/>
</dbReference>
<accession>A0A918STB2</accession>